<evidence type="ECO:0000313" key="2">
    <source>
        <dbReference type="Proteomes" id="UP000821865"/>
    </source>
</evidence>
<name>A0ACB8E467_DERSI</name>
<dbReference type="Proteomes" id="UP000821865">
    <property type="component" value="Chromosome 1"/>
</dbReference>
<protein>
    <submittedName>
        <fullName evidence="1">Uncharacterized protein</fullName>
    </submittedName>
</protein>
<dbReference type="EMBL" id="CM023470">
    <property type="protein sequence ID" value="KAH7981298.1"/>
    <property type="molecule type" value="Genomic_DNA"/>
</dbReference>
<organism evidence="1 2">
    <name type="scientific">Dermacentor silvarum</name>
    <name type="common">Tick</name>
    <dbReference type="NCBI Taxonomy" id="543639"/>
    <lineage>
        <taxon>Eukaryota</taxon>
        <taxon>Metazoa</taxon>
        <taxon>Ecdysozoa</taxon>
        <taxon>Arthropoda</taxon>
        <taxon>Chelicerata</taxon>
        <taxon>Arachnida</taxon>
        <taxon>Acari</taxon>
        <taxon>Parasitiformes</taxon>
        <taxon>Ixodida</taxon>
        <taxon>Ixodoidea</taxon>
        <taxon>Ixodidae</taxon>
        <taxon>Rhipicephalinae</taxon>
        <taxon>Dermacentor</taxon>
    </lineage>
</organism>
<proteinExistence type="predicted"/>
<keyword evidence="2" id="KW-1185">Reference proteome</keyword>
<reference evidence="1" key="1">
    <citation type="submission" date="2020-05" db="EMBL/GenBank/DDBJ databases">
        <title>Large-scale comparative analyses of tick genomes elucidate their genetic diversity and vector capacities.</title>
        <authorList>
            <person name="Jia N."/>
            <person name="Wang J."/>
            <person name="Shi W."/>
            <person name="Du L."/>
            <person name="Sun Y."/>
            <person name="Zhan W."/>
            <person name="Jiang J."/>
            <person name="Wang Q."/>
            <person name="Zhang B."/>
            <person name="Ji P."/>
            <person name="Sakyi L.B."/>
            <person name="Cui X."/>
            <person name="Yuan T."/>
            <person name="Jiang B."/>
            <person name="Yang W."/>
            <person name="Lam T.T.-Y."/>
            <person name="Chang Q."/>
            <person name="Ding S."/>
            <person name="Wang X."/>
            <person name="Zhu J."/>
            <person name="Ruan X."/>
            <person name="Zhao L."/>
            <person name="Wei J."/>
            <person name="Que T."/>
            <person name="Du C."/>
            <person name="Cheng J."/>
            <person name="Dai P."/>
            <person name="Han X."/>
            <person name="Huang E."/>
            <person name="Gao Y."/>
            <person name="Liu J."/>
            <person name="Shao H."/>
            <person name="Ye R."/>
            <person name="Li L."/>
            <person name="Wei W."/>
            <person name="Wang X."/>
            <person name="Wang C."/>
            <person name="Yang T."/>
            <person name="Huo Q."/>
            <person name="Li W."/>
            <person name="Guo W."/>
            <person name="Chen H."/>
            <person name="Zhou L."/>
            <person name="Ni X."/>
            <person name="Tian J."/>
            <person name="Zhou Y."/>
            <person name="Sheng Y."/>
            <person name="Liu T."/>
            <person name="Pan Y."/>
            <person name="Xia L."/>
            <person name="Li J."/>
            <person name="Zhao F."/>
            <person name="Cao W."/>
        </authorList>
    </citation>
    <scope>NUCLEOTIDE SEQUENCE</scope>
    <source>
        <strain evidence="1">Dsil-2018</strain>
    </source>
</reference>
<gene>
    <name evidence="1" type="ORF">HPB49_022993</name>
</gene>
<evidence type="ECO:0000313" key="1">
    <source>
        <dbReference type="EMBL" id="KAH7981298.1"/>
    </source>
</evidence>
<comment type="caution">
    <text evidence="1">The sequence shown here is derived from an EMBL/GenBank/DDBJ whole genome shotgun (WGS) entry which is preliminary data.</text>
</comment>
<sequence length="228" mass="25558">MDVYPVKHGVILYFRRLVYVRERPSDFWPPVIGACLFSRIWPCASNSRACGCSASVPAAERRLRGMLAARALGQRRASQKGLRSGKSELGARSPKTGRPEPPSCSRPVAQQKSNAPKASQEHLVGCRRPARPHAAKSALWKDLQVAIPGSAHFDVEGSYRSLVWCVSSGSPVRGPQPCPHFDSISTNSAPLKKTDHVCQDQQVHVQEHRRLWRYLHRIWHRPRRAHQA</sequence>
<accession>A0ACB8E467</accession>